<organism evidence="2 3">
    <name type="scientific">Micromonospora rubida</name>
    <dbReference type="NCBI Taxonomy" id="2697657"/>
    <lineage>
        <taxon>Bacteria</taxon>
        <taxon>Bacillati</taxon>
        <taxon>Actinomycetota</taxon>
        <taxon>Actinomycetes</taxon>
        <taxon>Micromonosporales</taxon>
        <taxon>Micromonosporaceae</taxon>
        <taxon>Micromonospora</taxon>
    </lineage>
</organism>
<evidence type="ECO:0000313" key="2">
    <source>
        <dbReference type="EMBL" id="MFI0797163.1"/>
    </source>
</evidence>
<dbReference type="EMBL" id="JBIRPU010000049">
    <property type="protein sequence ID" value="MFI0797163.1"/>
    <property type="molecule type" value="Genomic_DNA"/>
</dbReference>
<protein>
    <recommendedName>
        <fullName evidence="4">Orc1-like AAA ATPase domain-containing protein</fullName>
    </recommendedName>
</protein>
<evidence type="ECO:0008006" key="4">
    <source>
        <dbReference type="Google" id="ProtNLM"/>
    </source>
</evidence>
<name>A0ABW7STW0_9ACTN</name>
<proteinExistence type="predicted"/>
<evidence type="ECO:0000313" key="3">
    <source>
        <dbReference type="Proteomes" id="UP001611075"/>
    </source>
</evidence>
<sequence>MSASDHRLAGPELVGRAALLTRIRFALADRGGVLLLGPAGIGKRVLLRALGEDSRVGGETFCSAARPPPRSPKPVLTVGRR</sequence>
<gene>
    <name evidence="2" type="ORF">ACH4OY_31475</name>
</gene>
<dbReference type="Proteomes" id="UP001611075">
    <property type="component" value="Unassembled WGS sequence"/>
</dbReference>
<evidence type="ECO:0000256" key="1">
    <source>
        <dbReference type="SAM" id="MobiDB-lite"/>
    </source>
</evidence>
<keyword evidence="3" id="KW-1185">Reference proteome</keyword>
<feature type="region of interest" description="Disordered" evidence="1">
    <location>
        <begin position="60"/>
        <end position="81"/>
    </location>
</feature>
<accession>A0ABW7STW0</accession>
<dbReference type="SUPFAM" id="SSF52540">
    <property type="entry name" value="P-loop containing nucleoside triphosphate hydrolases"/>
    <property type="match status" value="1"/>
</dbReference>
<reference evidence="2 3" key="1">
    <citation type="submission" date="2024-10" db="EMBL/GenBank/DDBJ databases">
        <title>The Natural Products Discovery Center: Release of the First 8490 Sequenced Strains for Exploring Actinobacteria Biosynthetic Diversity.</title>
        <authorList>
            <person name="Kalkreuter E."/>
            <person name="Kautsar S.A."/>
            <person name="Yang D."/>
            <person name="Bader C.D."/>
            <person name="Teijaro C.N."/>
            <person name="Fluegel L."/>
            <person name="Davis C.M."/>
            <person name="Simpson J.R."/>
            <person name="Lauterbach L."/>
            <person name="Steele A.D."/>
            <person name="Gui C."/>
            <person name="Meng S."/>
            <person name="Li G."/>
            <person name="Viehrig K."/>
            <person name="Ye F."/>
            <person name="Su P."/>
            <person name="Kiefer A.F."/>
            <person name="Nichols A."/>
            <person name="Cepeda A.J."/>
            <person name="Yan W."/>
            <person name="Fan B."/>
            <person name="Jiang Y."/>
            <person name="Adhikari A."/>
            <person name="Zheng C.-J."/>
            <person name="Schuster L."/>
            <person name="Cowan T.M."/>
            <person name="Smanski M.J."/>
            <person name="Chevrette M.G."/>
            <person name="De Carvalho L.P.S."/>
            <person name="Shen B."/>
        </authorList>
    </citation>
    <scope>NUCLEOTIDE SEQUENCE [LARGE SCALE GENOMIC DNA]</scope>
    <source>
        <strain evidence="2 3">NPDC021253</strain>
    </source>
</reference>
<dbReference type="Gene3D" id="3.40.50.300">
    <property type="entry name" value="P-loop containing nucleotide triphosphate hydrolases"/>
    <property type="match status" value="1"/>
</dbReference>
<dbReference type="RefSeq" id="WP_396685929.1">
    <property type="nucleotide sequence ID" value="NZ_JBIRPU010000049.1"/>
</dbReference>
<comment type="caution">
    <text evidence="2">The sequence shown here is derived from an EMBL/GenBank/DDBJ whole genome shotgun (WGS) entry which is preliminary data.</text>
</comment>
<dbReference type="InterPro" id="IPR027417">
    <property type="entry name" value="P-loop_NTPase"/>
</dbReference>